<feature type="transmembrane region" description="Helical" evidence="8">
    <location>
        <begin position="16"/>
        <end position="35"/>
    </location>
</feature>
<keyword evidence="2" id="KW-1003">Cell membrane</keyword>
<name>A0A1F5GHF6_9BACT</name>
<dbReference type="InterPro" id="IPR038731">
    <property type="entry name" value="RgtA/B/C-like"/>
</dbReference>
<feature type="transmembrane region" description="Helical" evidence="8">
    <location>
        <begin position="373"/>
        <end position="394"/>
    </location>
</feature>
<keyword evidence="7 8" id="KW-0472">Membrane</keyword>
<evidence type="ECO:0000256" key="6">
    <source>
        <dbReference type="ARBA" id="ARBA00022989"/>
    </source>
</evidence>
<feature type="transmembrane region" description="Helical" evidence="8">
    <location>
        <begin position="226"/>
        <end position="246"/>
    </location>
</feature>
<keyword evidence="3" id="KW-0328">Glycosyltransferase</keyword>
<dbReference type="EMBL" id="MFBF01000018">
    <property type="protein sequence ID" value="OGD91290.1"/>
    <property type="molecule type" value="Genomic_DNA"/>
</dbReference>
<proteinExistence type="predicted"/>
<evidence type="ECO:0000256" key="1">
    <source>
        <dbReference type="ARBA" id="ARBA00004651"/>
    </source>
</evidence>
<keyword evidence="5 8" id="KW-0812">Transmembrane</keyword>
<comment type="caution">
    <text evidence="10">The sequence shown here is derived from an EMBL/GenBank/DDBJ whole genome shotgun (WGS) entry which is preliminary data.</text>
</comment>
<keyword evidence="4" id="KW-0808">Transferase</keyword>
<dbReference type="GO" id="GO:0016763">
    <property type="term" value="F:pentosyltransferase activity"/>
    <property type="evidence" value="ECO:0007669"/>
    <property type="project" value="TreeGrafter"/>
</dbReference>
<dbReference type="GO" id="GO:0005886">
    <property type="term" value="C:plasma membrane"/>
    <property type="evidence" value="ECO:0007669"/>
    <property type="project" value="UniProtKB-SubCell"/>
</dbReference>
<evidence type="ECO:0000256" key="4">
    <source>
        <dbReference type="ARBA" id="ARBA00022679"/>
    </source>
</evidence>
<dbReference type="STRING" id="1797716.A3D07_01345"/>
<feature type="transmembrane region" description="Helical" evidence="8">
    <location>
        <begin position="200"/>
        <end position="219"/>
    </location>
</feature>
<protein>
    <recommendedName>
        <fullName evidence="9">Glycosyltransferase RgtA/B/C/D-like domain-containing protein</fullName>
    </recommendedName>
</protein>
<evidence type="ECO:0000256" key="2">
    <source>
        <dbReference type="ARBA" id="ARBA00022475"/>
    </source>
</evidence>
<feature type="transmembrane region" description="Helical" evidence="8">
    <location>
        <begin position="350"/>
        <end position="367"/>
    </location>
</feature>
<dbReference type="Proteomes" id="UP000177124">
    <property type="component" value="Unassembled WGS sequence"/>
</dbReference>
<sequence>MVKSKSFKKADRKESYILKLLLFTIILISFGSRFIGLSKVPQGMHRDEVSIGYNAFSIAKTAKDEFGRPFPFIFESLGDFKLPTVIYTDVPFMGIFGLSDFWVRFPTALFGALTPIALFFLSKELFGPRIGFLSAISLAISPWHVLFSRAANETTIATFVAVVATFFLIKLVSKWTKTRLILCLVFFVIAIFTYRTQFIFTPLILTSISAINFCIILKWNSKQKAMSFFALAILAMSWLFVVNATGSTRVKDVGLQNSGEIIVNLKQQISQDLDEKPIITRIFHNKAIEAGKLFTRNYVAHFDFTYLFFTGDLKSTPNSTPYMGHLLLIDLPFLIMGLIGILYITGRNRFFPLLWVGAAPVASAFTVDTPSAMRNLISSVGFAMIIGIGISLVLDKFGKRYSTSVVLLIIAVYLANYVYFLHLFVNHKRMFSPWERDAGMEEMVRFVNRESGKYEKIVFGSYMDLYVFLLYFGKVDPAYIQAKEMGVNFVDRKIEIINLIDPKYYWMSTACTLNGDEGDLYVCPKQAIPMKNVDFVGRITFPDGLPAFNFITFDYSSPEKTIELPNRNNLYKPDPMEKIIFTPALN</sequence>
<gene>
    <name evidence="10" type="ORF">A3D07_01345</name>
</gene>
<evidence type="ECO:0000256" key="7">
    <source>
        <dbReference type="ARBA" id="ARBA00023136"/>
    </source>
</evidence>
<evidence type="ECO:0000313" key="11">
    <source>
        <dbReference type="Proteomes" id="UP000177124"/>
    </source>
</evidence>
<feature type="transmembrane region" description="Helical" evidence="8">
    <location>
        <begin position="406"/>
        <end position="425"/>
    </location>
</feature>
<dbReference type="PANTHER" id="PTHR33908:SF3">
    <property type="entry name" value="UNDECAPRENYL PHOSPHATE-ALPHA-4-AMINO-4-DEOXY-L-ARABINOSE ARABINOSYL TRANSFERASE"/>
    <property type="match status" value="1"/>
</dbReference>
<accession>A0A1F5GHF6</accession>
<dbReference type="InterPro" id="IPR050297">
    <property type="entry name" value="LipidA_mod_glycosyltrf_83"/>
</dbReference>
<reference evidence="10 11" key="1">
    <citation type="journal article" date="2016" name="Nat. Commun.">
        <title>Thousands of microbial genomes shed light on interconnected biogeochemical processes in an aquifer system.</title>
        <authorList>
            <person name="Anantharaman K."/>
            <person name="Brown C.T."/>
            <person name="Hug L.A."/>
            <person name="Sharon I."/>
            <person name="Castelle C.J."/>
            <person name="Probst A.J."/>
            <person name="Thomas B.C."/>
            <person name="Singh A."/>
            <person name="Wilkins M.J."/>
            <person name="Karaoz U."/>
            <person name="Brodie E.L."/>
            <person name="Williams K.H."/>
            <person name="Hubbard S.S."/>
            <person name="Banfield J.F."/>
        </authorList>
    </citation>
    <scope>NUCLEOTIDE SEQUENCE [LARGE SCALE GENOMIC DNA]</scope>
</reference>
<keyword evidence="6 8" id="KW-1133">Transmembrane helix</keyword>
<dbReference type="AlphaFoldDB" id="A0A1F5GHF6"/>
<evidence type="ECO:0000256" key="5">
    <source>
        <dbReference type="ARBA" id="ARBA00022692"/>
    </source>
</evidence>
<dbReference type="Pfam" id="PF13231">
    <property type="entry name" value="PMT_2"/>
    <property type="match status" value="1"/>
</dbReference>
<evidence type="ECO:0000256" key="3">
    <source>
        <dbReference type="ARBA" id="ARBA00022676"/>
    </source>
</evidence>
<dbReference type="GO" id="GO:0009103">
    <property type="term" value="P:lipopolysaccharide biosynthetic process"/>
    <property type="evidence" value="ECO:0007669"/>
    <property type="project" value="UniProtKB-ARBA"/>
</dbReference>
<evidence type="ECO:0000256" key="8">
    <source>
        <dbReference type="SAM" id="Phobius"/>
    </source>
</evidence>
<dbReference type="GO" id="GO:0010041">
    <property type="term" value="P:response to iron(III) ion"/>
    <property type="evidence" value="ECO:0007669"/>
    <property type="project" value="TreeGrafter"/>
</dbReference>
<organism evidence="10 11">
    <name type="scientific">Candidatus Curtissbacteria bacterium RIFCSPHIGHO2_02_FULL_42_15</name>
    <dbReference type="NCBI Taxonomy" id="1797716"/>
    <lineage>
        <taxon>Bacteria</taxon>
        <taxon>Candidatus Curtissiibacteriota</taxon>
    </lineage>
</organism>
<evidence type="ECO:0000259" key="9">
    <source>
        <dbReference type="Pfam" id="PF13231"/>
    </source>
</evidence>
<feature type="transmembrane region" description="Helical" evidence="8">
    <location>
        <begin position="154"/>
        <end position="172"/>
    </location>
</feature>
<dbReference type="PANTHER" id="PTHR33908">
    <property type="entry name" value="MANNOSYLTRANSFERASE YKCB-RELATED"/>
    <property type="match status" value="1"/>
</dbReference>
<feature type="transmembrane region" description="Helical" evidence="8">
    <location>
        <begin position="101"/>
        <end position="121"/>
    </location>
</feature>
<feature type="transmembrane region" description="Helical" evidence="8">
    <location>
        <begin position="322"/>
        <end position="343"/>
    </location>
</feature>
<feature type="domain" description="Glycosyltransferase RgtA/B/C/D-like" evidence="9">
    <location>
        <begin position="92"/>
        <end position="235"/>
    </location>
</feature>
<feature type="transmembrane region" description="Helical" evidence="8">
    <location>
        <begin position="179"/>
        <end position="194"/>
    </location>
</feature>
<feature type="transmembrane region" description="Helical" evidence="8">
    <location>
        <begin position="130"/>
        <end position="148"/>
    </location>
</feature>
<evidence type="ECO:0000313" key="10">
    <source>
        <dbReference type="EMBL" id="OGD91290.1"/>
    </source>
</evidence>
<comment type="subcellular location">
    <subcellularLocation>
        <location evidence="1">Cell membrane</location>
        <topology evidence="1">Multi-pass membrane protein</topology>
    </subcellularLocation>
</comment>